<organism evidence="1 2">
    <name type="scientific">Synaphobranchus kaupii</name>
    <name type="common">Kaup's arrowtooth eel</name>
    <dbReference type="NCBI Taxonomy" id="118154"/>
    <lineage>
        <taxon>Eukaryota</taxon>
        <taxon>Metazoa</taxon>
        <taxon>Chordata</taxon>
        <taxon>Craniata</taxon>
        <taxon>Vertebrata</taxon>
        <taxon>Euteleostomi</taxon>
        <taxon>Actinopterygii</taxon>
        <taxon>Neopterygii</taxon>
        <taxon>Teleostei</taxon>
        <taxon>Anguilliformes</taxon>
        <taxon>Synaphobranchidae</taxon>
        <taxon>Synaphobranchus</taxon>
    </lineage>
</organism>
<gene>
    <name evidence="1" type="ORF">SKAU_G00213580</name>
</gene>
<proteinExistence type="predicted"/>
<comment type="caution">
    <text evidence="1">The sequence shown here is derived from an EMBL/GenBank/DDBJ whole genome shotgun (WGS) entry which is preliminary data.</text>
</comment>
<dbReference type="AlphaFoldDB" id="A0A9Q1IV63"/>
<reference evidence="1" key="1">
    <citation type="journal article" date="2023" name="Science">
        <title>Genome structures resolve the early diversification of teleost fishes.</title>
        <authorList>
            <person name="Parey E."/>
            <person name="Louis A."/>
            <person name="Montfort J."/>
            <person name="Bouchez O."/>
            <person name="Roques C."/>
            <person name="Iampietro C."/>
            <person name="Lluch J."/>
            <person name="Castinel A."/>
            <person name="Donnadieu C."/>
            <person name="Desvignes T."/>
            <person name="Floi Bucao C."/>
            <person name="Jouanno E."/>
            <person name="Wen M."/>
            <person name="Mejri S."/>
            <person name="Dirks R."/>
            <person name="Jansen H."/>
            <person name="Henkel C."/>
            <person name="Chen W.J."/>
            <person name="Zahm M."/>
            <person name="Cabau C."/>
            <person name="Klopp C."/>
            <person name="Thompson A.W."/>
            <person name="Robinson-Rechavi M."/>
            <person name="Braasch I."/>
            <person name="Lecointre G."/>
            <person name="Bobe J."/>
            <person name="Postlethwait J.H."/>
            <person name="Berthelot C."/>
            <person name="Roest Crollius H."/>
            <person name="Guiguen Y."/>
        </authorList>
    </citation>
    <scope>NUCLEOTIDE SEQUENCE</scope>
    <source>
        <strain evidence="1">WJC10195</strain>
    </source>
</reference>
<name>A0A9Q1IV63_SYNKA</name>
<dbReference type="Proteomes" id="UP001152622">
    <property type="component" value="Chromosome 7"/>
</dbReference>
<evidence type="ECO:0000313" key="2">
    <source>
        <dbReference type="Proteomes" id="UP001152622"/>
    </source>
</evidence>
<sequence length="305" mass="33836">MGGDKSSRRVSHNACHFLDEQRGRRGGATCGRDITSAEAWPRGTAGPTPYRVSCITCSPVSGPKETDFICHLREDLNIIHFADLTSRGEASRVAKPNLTDEGSPFLPSHDFIFICKGYQILLKRQTAAFFELAQGQREDRALLRRLLQLDPAGQPQPTPSTARVIGLQMSFEDMEASITTFEAHGTSLPVSSRADYRDLRKEPLDHVGLRPKTIVTASWLCIKKSLVIPSPWHSSSVTLWVRLAVHSAVEVVKQVTLELCLLPEGSGEKRPWPGWEGSAMIFLARFSALESCRAISQLEQRQQCL</sequence>
<keyword evidence="2" id="KW-1185">Reference proteome</keyword>
<accession>A0A9Q1IV63</accession>
<dbReference type="EMBL" id="JAINUF010000007">
    <property type="protein sequence ID" value="KAJ8353791.1"/>
    <property type="molecule type" value="Genomic_DNA"/>
</dbReference>
<evidence type="ECO:0000313" key="1">
    <source>
        <dbReference type="EMBL" id="KAJ8353791.1"/>
    </source>
</evidence>
<protein>
    <submittedName>
        <fullName evidence="1">Uncharacterized protein</fullName>
    </submittedName>
</protein>